<proteinExistence type="inferred from homology"/>
<dbReference type="AlphaFoldDB" id="A0AAJ6UPL8"/>
<dbReference type="PANTHER" id="PTHR32295:SF212">
    <property type="entry name" value="CALMODULIN BINDING PROTEIN-RELATED"/>
    <property type="match status" value="1"/>
</dbReference>
<accession>A0AAJ6UPL8</accession>
<evidence type="ECO:0000313" key="3">
    <source>
        <dbReference type="Proteomes" id="UP000694918"/>
    </source>
</evidence>
<reference evidence="4" key="1">
    <citation type="submission" date="2025-08" db="UniProtKB">
        <authorList>
            <consortium name="RefSeq"/>
        </authorList>
    </citation>
    <scope>IDENTIFICATION</scope>
</reference>
<evidence type="ECO:0000256" key="2">
    <source>
        <dbReference type="ARBA" id="ARBA00024341"/>
    </source>
</evidence>
<dbReference type="Gene3D" id="1.20.5.190">
    <property type="match status" value="1"/>
</dbReference>
<name>A0AAJ6UPL8_POPEU</name>
<dbReference type="CDD" id="cd23767">
    <property type="entry name" value="IQCD"/>
    <property type="match status" value="1"/>
</dbReference>
<dbReference type="GO" id="GO:0005516">
    <property type="term" value="F:calmodulin binding"/>
    <property type="evidence" value="ECO:0007669"/>
    <property type="project" value="UniProtKB-KW"/>
</dbReference>
<comment type="similarity">
    <text evidence="2">Belongs to the IQD family.</text>
</comment>
<dbReference type="PROSITE" id="PS50096">
    <property type="entry name" value="IQ"/>
    <property type="match status" value="2"/>
</dbReference>
<protein>
    <submittedName>
        <fullName evidence="4">Protein IQ-DOMAIN 1-like isoform X3</fullName>
    </submittedName>
</protein>
<evidence type="ECO:0000313" key="4">
    <source>
        <dbReference type="RefSeq" id="XP_011033169.1"/>
    </source>
</evidence>
<gene>
    <name evidence="4" type="primary">LOC105131741</name>
</gene>
<sequence>MARKKSWFGWVRRLFVSEQKPKAEKKSKRWKWVLGGLNVKQWLALPAPQRTVSEASETQKKYALTVALATAAAADAAVAAAHAAAEVVRLTGASHPSRHFTKGVETLAAIKIQSAFRAYLARKALRALKGLVKLQAIVRGQVVRRQALIKMKHLPSNAKMRSEVQAKGITADGFCKSSENKHAVKSKKEVQEKETKVGEMILQLLKSKEVVEKEHKGKNDKREIQTDHMLVLNNQKSWNFSWRSKEDVEALLLKKQEANIKRERMMKYSFSNRILQHNFSFRREEMVYWKNRNSPRKVVDRVTR</sequence>
<dbReference type="PANTHER" id="PTHR32295">
    <property type="entry name" value="IQ-DOMAIN 5-RELATED"/>
    <property type="match status" value="1"/>
</dbReference>
<dbReference type="RefSeq" id="XP_011033169.1">
    <property type="nucleotide sequence ID" value="XM_011034867.1"/>
</dbReference>
<organism evidence="3 4">
    <name type="scientific">Populus euphratica</name>
    <name type="common">Euphrates poplar</name>
    <dbReference type="NCBI Taxonomy" id="75702"/>
    <lineage>
        <taxon>Eukaryota</taxon>
        <taxon>Viridiplantae</taxon>
        <taxon>Streptophyta</taxon>
        <taxon>Embryophyta</taxon>
        <taxon>Tracheophyta</taxon>
        <taxon>Spermatophyta</taxon>
        <taxon>Magnoliopsida</taxon>
        <taxon>eudicotyledons</taxon>
        <taxon>Gunneridae</taxon>
        <taxon>Pentapetalae</taxon>
        <taxon>rosids</taxon>
        <taxon>fabids</taxon>
        <taxon>Malpighiales</taxon>
        <taxon>Salicaceae</taxon>
        <taxon>Saliceae</taxon>
        <taxon>Populus</taxon>
    </lineage>
</organism>
<dbReference type="SMART" id="SM00015">
    <property type="entry name" value="IQ"/>
    <property type="match status" value="2"/>
</dbReference>
<keyword evidence="3" id="KW-1185">Reference proteome</keyword>
<dbReference type="InterPro" id="IPR000048">
    <property type="entry name" value="IQ_motif_EF-hand-BS"/>
</dbReference>
<keyword evidence="1" id="KW-0112">Calmodulin-binding</keyword>
<evidence type="ECO:0000256" key="1">
    <source>
        <dbReference type="ARBA" id="ARBA00022860"/>
    </source>
</evidence>
<dbReference type="Proteomes" id="UP000694918">
    <property type="component" value="Unplaced"/>
</dbReference>
<dbReference type="GeneID" id="105131741"/>
<dbReference type="Pfam" id="PF00612">
    <property type="entry name" value="IQ"/>
    <property type="match status" value="2"/>
</dbReference>